<dbReference type="Proteomes" id="UP000801492">
    <property type="component" value="Unassembled WGS sequence"/>
</dbReference>
<organism evidence="1 2">
    <name type="scientific">Ignelater luminosus</name>
    <name type="common">Cucubano</name>
    <name type="synonym">Pyrophorus luminosus</name>
    <dbReference type="NCBI Taxonomy" id="2038154"/>
    <lineage>
        <taxon>Eukaryota</taxon>
        <taxon>Metazoa</taxon>
        <taxon>Ecdysozoa</taxon>
        <taxon>Arthropoda</taxon>
        <taxon>Hexapoda</taxon>
        <taxon>Insecta</taxon>
        <taxon>Pterygota</taxon>
        <taxon>Neoptera</taxon>
        <taxon>Endopterygota</taxon>
        <taxon>Coleoptera</taxon>
        <taxon>Polyphaga</taxon>
        <taxon>Elateriformia</taxon>
        <taxon>Elateroidea</taxon>
        <taxon>Elateridae</taxon>
        <taxon>Agrypninae</taxon>
        <taxon>Pyrophorini</taxon>
        <taxon>Ignelater</taxon>
    </lineage>
</organism>
<sequence length="435" mass="48647">MIKEAFGLSNHDLTLALPLLPDTKAITWNTLILATSARQPTTNTGVLKIKEKVVKVKDKTSKLLTSQEEQIRRWFEHFKDRFTISDSPVTNLEHRSQVARIQRISSNVTITDAIETIICSIKMKGRPRERISAKFASDFRGLLESLRHVKIQHMAGDGKERDLHDKATRFTKFTLLSASGVYLSTALLFARQDHDGTTLAYIIHTSSGNNTNYTVWCNNNNIGTSTPEETKQKDSGNSLRSATRAIIGASRRARLKKLSVQPWQAEHEDGDFNSLLSMPNWEKRKSYRMCLAYAEQAADDWIACHSGKTLSIYHVAEIAAKASQKRATVEKAVEGFLLIRPCLLSFTASPSSLSGITLHTSSCDIISLPKLKVRGKRPVKGLKSVLLTSTPNKESLKQLEEQNQSVGQIEVSKTLFQCEKPTLGKRKLPRKGNFD</sequence>
<proteinExistence type="predicted"/>
<evidence type="ECO:0000313" key="1">
    <source>
        <dbReference type="EMBL" id="KAF2883394.1"/>
    </source>
</evidence>
<protein>
    <submittedName>
        <fullName evidence="1">Uncharacterized protein</fullName>
    </submittedName>
</protein>
<comment type="caution">
    <text evidence="1">The sequence shown here is derived from an EMBL/GenBank/DDBJ whole genome shotgun (WGS) entry which is preliminary data.</text>
</comment>
<gene>
    <name evidence="1" type="ORF">ILUMI_22782</name>
</gene>
<reference evidence="1" key="1">
    <citation type="submission" date="2019-08" db="EMBL/GenBank/DDBJ databases">
        <title>The genome of the North American firefly Photinus pyralis.</title>
        <authorList>
            <consortium name="Photinus pyralis genome working group"/>
            <person name="Fallon T.R."/>
            <person name="Sander Lower S.E."/>
            <person name="Weng J.-K."/>
        </authorList>
    </citation>
    <scope>NUCLEOTIDE SEQUENCE</scope>
    <source>
        <strain evidence="1">TRF0915ILg1</strain>
        <tissue evidence="1">Whole body</tissue>
    </source>
</reference>
<name>A0A8K0G2H8_IGNLU</name>
<evidence type="ECO:0000313" key="2">
    <source>
        <dbReference type="Proteomes" id="UP000801492"/>
    </source>
</evidence>
<accession>A0A8K0G2H8</accession>
<dbReference type="EMBL" id="VTPC01090432">
    <property type="protein sequence ID" value="KAF2883394.1"/>
    <property type="molecule type" value="Genomic_DNA"/>
</dbReference>
<keyword evidence="2" id="KW-1185">Reference proteome</keyword>
<dbReference type="AlphaFoldDB" id="A0A8K0G2H8"/>